<keyword evidence="3" id="KW-1185">Reference proteome</keyword>
<protein>
    <submittedName>
        <fullName evidence="2">Uncharacterized protein</fullName>
    </submittedName>
</protein>
<reference evidence="2 3" key="1">
    <citation type="journal article" date="2019" name="Emerg. Microbes Infect.">
        <title>Comprehensive subspecies identification of 175 nontuberculous mycobacteria species based on 7547 genomic profiles.</title>
        <authorList>
            <person name="Matsumoto Y."/>
            <person name="Kinjo T."/>
            <person name="Motooka D."/>
            <person name="Nabeya D."/>
            <person name="Jung N."/>
            <person name="Uechi K."/>
            <person name="Horii T."/>
            <person name="Iida T."/>
            <person name="Fujita J."/>
            <person name="Nakamura S."/>
        </authorList>
    </citation>
    <scope>NUCLEOTIDE SEQUENCE [LARGE SCALE GENOMIC DNA]</scope>
    <source>
        <strain evidence="2 3">JCM 13323</strain>
    </source>
</reference>
<dbReference type="RefSeq" id="WP_163720719.1">
    <property type="nucleotide sequence ID" value="NZ_AP022574.1"/>
</dbReference>
<dbReference type="Proteomes" id="UP000466514">
    <property type="component" value="Chromosome"/>
</dbReference>
<accession>A0A7I7M5Z8</accession>
<name>A0A7I7M5Z8_9MYCO</name>
<gene>
    <name evidence="2" type="ORF">MPSYJ_10790</name>
</gene>
<dbReference type="AlphaFoldDB" id="A0A7I7M5Z8"/>
<evidence type="ECO:0000313" key="3">
    <source>
        <dbReference type="Proteomes" id="UP000466514"/>
    </source>
</evidence>
<feature type="region of interest" description="Disordered" evidence="1">
    <location>
        <begin position="1"/>
        <end position="21"/>
    </location>
</feature>
<evidence type="ECO:0000256" key="1">
    <source>
        <dbReference type="SAM" id="MobiDB-lite"/>
    </source>
</evidence>
<dbReference type="KEGG" id="mpsc:MPSYJ_10790"/>
<organism evidence="2 3">
    <name type="scientific">Mycolicibacterium psychrotolerans</name>
    <dbReference type="NCBI Taxonomy" id="216929"/>
    <lineage>
        <taxon>Bacteria</taxon>
        <taxon>Bacillati</taxon>
        <taxon>Actinomycetota</taxon>
        <taxon>Actinomycetes</taxon>
        <taxon>Mycobacteriales</taxon>
        <taxon>Mycobacteriaceae</taxon>
        <taxon>Mycolicibacterium</taxon>
    </lineage>
</organism>
<evidence type="ECO:0000313" key="2">
    <source>
        <dbReference type="EMBL" id="BBX67618.1"/>
    </source>
</evidence>
<dbReference type="EMBL" id="AP022574">
    <property type="protein sequence ID" value="BBX67618.1"/>
    <property type="molecule type" value="Genomic_DNA"/>
</dbReference>
<proteinExistence type="predicted"/>
<sequence>MTTTQLAGRHRLARRPDHAGPRWGMASMIAGAATAGWLLAVVDDDGLRTATVQTPPAAASLPAQDIQRAGQVTAVSANSLTTTAADGQVTTFRITPDTAAITQPGTSTPFAVTSFAPAQHIVVVGVIHDGVPVATAIADPAAAGPAGPPMDYQLPT</sequence>